<dbReference type="PANTHER" id="PTHR43133">
    <property type="entry name" value="RNA POLYMERASE ECF-TYPE SIGMA FACTO"/>
    <property type="match status" value="1"/>
</dbReference>
<evidence type="ECO:0000313" key="7">
    <source>
        <dbReference type="EMBL" id="SFC66635.1"/>
    </source>
</evidence>
<comment type="similarity">
    <text evidence="1">Belongs to the sigma-70 factor family. ECF subfamily.</text>
</comment>
<feature type="domain" description="RNA polymerase sigma-70 region 2" evidence="5">
    <location>
        <begin position="72"/>
        <end position="138"/>
    </location>
</feature>
<accession>A0A1I1L128</accession>
<evidence type="ECO:0000256" key="1">
    <source>
        <dbReference type="ARBA" id="ARBA00010641"/>
    </source>
</evidence>
<dbReference type="CDD" id="cd06171">
    <property type="entry name" value="Sigma70_r4"/>
    <property type="match status" value="1"/>
</dbReference>
<evidence type="ECO:0000313" key="8">
    <source>
        <dbReference type="Proteomes" id="UP000199514"/>
    </source>
</evidence>
<organism evidence="7 8">
    <name type="scientific">Flexibacter flexilis DSM 6793</name>
    <dbReference type="NCBI Taxonomy" id="927664"/>
    <lineage>
        <taxon>Bacteria</taxon>
        <taxon>Pseudomonadati</taxon>
        <taxon>Bacteroidota</taxon>
        <taxon>Cytophagia</taxon>
        <taxon>Cytophagales</taxon>
        <taxon>Flexibacteraceae</taxon>
        <taxon>Flexibacter</taxon>
    </lineage>
</organism>
<dbReference type="InterPro" id="IPR007627">
    <property type="entry name" value="RNA_pol_sigma70_r2"/>
</dbReference>
<evidence type="ECO:0000256" key="4">
    <source>
        <dbReference type="ARBA" id="ARBA00023163"/>
    </source>
</evidence>
<dbReference type="GO" id="GO:0006352">
    <property type="term" value="P:DNA-templated transcription initiation"/>
    <property type="evidence" value="ECO:0007669"/>
    <property type="project" value="InterPro"/>
</dbReference>
<dbReference type="EMBL" id="FOLE01000008">
    <property type="protein sequence ID" value="SFC66635.1"/>
    <property type="molecule type" value="Genomic_DNA"/>
</dbReference>
<dbReference type="InterPro" id="IPR036388">
    <property type="entry name" value="WH-like_DNA-bd_sf"/>
</dbReference>
<dbReference type="PANTHER" id="PTHR43133:SF46">
    <property type="entry name" value="RNA POLYMERASE SIGMA-70 FACTOR ECF SUBFAMILY"/>
    <property type="match status" value="1"/>
</dbReference>
<dbReference type="InterPro" id="IPR013324">
    <property type="entry name" value="RNA_pol_sigma_r3/r4-like"/>
</dbReference>
<evidence type="ECO:0000259" key="5">
    <source>
        <dbReference type="Pfam" id="PF04542"/>
    </source>
</evidence>
<keyword evidence="8" id="KW-1185">Reference proteome</keyword>
<keyword evidence="2" id="KW-0805">Transcription regulation</keyword>
<proteinExistence type="inferred from homology"/>
<dbReference type="Pfam" id="PF08281">
    <property type="entry name" value="Sigma70_r4_2"/>
    <property type="match status" value="1"/>
</dbReference>
<reference evidence="7 8" key="1">
    <citation type="submission" date="2016-10" db="EMBL/GenBank/DDBJ databases">
        <authorList>
            <person name="de Groot N.N."/>
        </authorList>
    </citation>
    <scope>NUCLEOTIDE SEQUENCE [LARGE SCALE GENOMIC DNA]</scope>
    <source>
        <strain evidence="7 8">DSM 6793</strain>
    </source>
</reference>
<evidence type="ECO:0000256" key="2">
    <source>
        <dbReference type="ARBA" id="ARBA00023015"/>
    </source>
</evidence>
<evidence type="ECO:0000259" key="6">
    <source>
        <dbReference type="Pfam" id="PF08281"/>
    </source>
</evidence>
<dbReference type="InterPro" id="IPR013249">
    <property type="entry name" value="RNA_pol_sigma70_r4_t2"/>
</dbReference>
<keyword evidence="4" id="KW-0804">Transcription</keyword>
<protein>
    <submittedName>
        <fullName evidence="7">RNA polymerase sigma-70 factor, ECF subfamily</fullName>
    </submittedName>
</protein>
<dbReference type="SUPFAM" id="SSF88946">
    <property type="entry name" value="Sigma2 domain of RNA polymerase sigma factors"/>
    <property type="match status" value="1"/>
</dbReference>
<dbReference type="InterPro" id="IPR013325">
    <property type="entry name" value="RNA_pol_sigma_r2"/>
</dbReference>
<dbReference type="GO" id="GO:0003677">
    <property type="term" value="F:DNA binding"/>
    <property type="evidence" value="ECO:0007669"/>
    <property type="project" value="InterPro"/>
</dbReference>
<dbReference type="SUPFAM" id="SSF88659">
    <property type="entry name" value="Sigma3 and sigma4 domains of RNA polymerase sigma factors"/>
    <property type="match status" value="1"/>
</dbReference>
<dbReference type="InterPro" id="IPR014284">
    <property type="entry name" value="RNA_pol_sigma-70_dom"/>
</dbReference>
<dbReference type="AlphaFoldDB" id="A0A1I1L128"/>
<dbReference type="InterPro" id="IPR039425">
    <property type="entry name" value="RNA_pol_sigma-70-like"/>
</dbReference>
<gene>
    <name evidence="7" type="ORF">SAMN05421780_1085</name>
</gene>
<dbReference type="Proteomes" id="UP000199514">
    <property type="component" value="Unassembled WGS sequence"/>
</dbReference>
<feature type="domain" description="RNA polymerase sigma factor 70 region 4 type 2" evidence="6">
    <location>
        <begin position="165"/>
        <end position="217"/>
    </location>
</feature>
<keyword evidence="3" id="KW-0731">Sigma factor</keyword>
<name>A0A1I1L128_9BACT</name>
<dbReference type="Pfam" id="PF04542">
    <property type="entry name" value="Sigma70_r2"/>
    <property type="match status" value="1"/>
</dbReference>
<evidence type="ECO:0000256" key="3">
    <source>
        <dbReference type="ARBA" id="ARBA00023082"/>
    </source>
</evidence>
<sequence length="234" mass="27096">MFFGLYLPLLKKSNFFFTNTGSVWGSCLRLVVRKPIRNISRYNKLPSSTQNINDSKLAALCAKQDRNAQKLLYQQFYGQMMSVCMRYASSKDEAGEMLNDGFMKVFAHIQEYKPEHSLQGWIRRIMVNNAIDAFRRNRQYAHQLDIEAAEEVNVSPDVIEHFAAEDIIRIIQDLPPVYKVVFNLYAIEGYSHKEIADQLQITESTSRANLAKARAKLQLIIKETEPTIYERYAK</sequence>
<dbReference type="NCBIfam" id="TIGR02937">
    <property type="entry name" value="sigma70-ECF"/>
    <property type="match status" value="1"/>
</dbReference>
<dbReference type="GO" id="GO:0016987">
    <property type="term" value="F:sigma factor activity"/>
    <property type="evidence" value="ECO:0007669"/>
    <property type="project" value="UniProtKB-KW"/>
</dbReference>
<dbReference type="STRING" id="927664.SAMN05421780_1085"/>
<dbReference type="Gene3D" id="1.10.10.10">
    <property type="entry name" value="Winged helix-like DNA-binding domain superfamily/Winged helix DNA-binding domain"/>
    <property type="match status" value="1"/>
</dbReference>
<dbReference type="Gene3D" id="1.10.1740.10">
    <property type="match status" value="1"/>
</dbReference>